<comment type="caution">
    <text evidence="2">The sequence shown here is derived from an EMBL/GenBank/DDBJ whole genome shotgun (WGS) entry which is preliminary data.</text>
</comment>
<evidence type="ECO:0000313" key="3">
    <source>
        <dbReference type="Proteomes" id="UP001451303"/>
    </source>
</evidence>
<proteinExistence type="predicted"/>
<sequence>MSQPQPCVFTWEHAIELSCGNRKVCEHGRGDPASPATSRATLRAGFDVDNNDDNNNNNKKRPATDHGDFYTPNGTPRVKTETDSNATNFTVHAKGPYTVRVLEGNIPVAEFSFSTPATVQVKMVQKSAAPAAVIDLDESDN</sequence>
<dbReference type="EMBL" id="JAVLET010000001">
    <property type="protein sequence ID" value="KAL0475919.1"/>
    <property type="molecule type" value="Genomic_DNA"/>
</dbReference>
<dbReference type="Proteomes" id="UP001451303">
    <property type="component" value="Unassembled WGS sequence"/>
</dbReference>
<feature type="region of interest" description="Disordered" evidence="1">
    <location>
        <begin position="27"/>
        <end position="87"/>
    </location>
</feature>
<reference evidence="2 3" key="1">
    <citation type="submission" date="2023-09" db="EMBL/GenBank/DDBJ databases">
        <title>Multi-omics analysis of a traditional fermented food reveals byproduct-associated fungal strains for waste-to-food upcycling.</title>
        <authorList>
            <consortium name="Lawrence Berkeley National Laboratory"/>
            <person name="Rekdal V.M."/>
            <person name="Villalobos-Escobedo J.M."/>
            <person name="Rodriguez-Valeron N."/>
            <person name="Garcia M.O."/>
            <person name="Vasquez D.P."/>
            <person name="Damayanti I."/>
            <person name="Sorensen P.M."/>
            <person name="Baidoo E.E."/>
            <person name="De Carvalho A.C."/>
            <person name="Riley R."/>
            <person name="Lipzen A."/>
            <person name="He G."/>
            <person name="Yan M."/>
            <person name="Haridas S."/>
            <person name="Daum C."/>
            <person name="Yoshinaga Y."/>
            <person name="Ng V."/>
            <person name="Grigoriev I.V."/>
            <person name="Munk R."/>
            <person name="Nuraida L."/>
            <person name="Wijaya C.H."/>
            <person name="Morales P.-C."/>
            <person name="Keasling J.D."/>
        </authorList>
    </citation>
    <scope>NUCLEOTIDE SEQUENCE [LARGE SCALE GENOMIC DNA]</scope>
    <source>
        <strain evidence="2 3">FGSC 2613</strain>
    </source>
</reference>
<evidence type="ECO:0000313" key="2">
    <source>
        <dbReference type="EMBL" id="KAL0475919.1"/>
    </source>
</evidence>
<protein>
    <submittedName>
        <fullName evidence="2">Uncharacterized protein</fullName>
    </submittedName>
</protein>
<organism evidence="2 3">
    <name type="scientific">Neurospora intermedia</name>
    <dbReference type="NCBI Taxonomy" id="5142"/>
    <lineage>
        <taxon>Eukaryota</taxon>
        <taxon>Fungi</taxon>
        <taxon>Dikarya</taxon>
        <taxon>Ascomycota</taxon>
        <taxon>Pezizomycotina</taxon>
        <taxon>Sordariomycetes</taxon>
        <taxon>Sordariomycetidae</taxon>
        <taxon>Sordariales</taxon>
        <taxon>Sordariaceae</taxon>
        <taxon>Neurospora</taxon>
    </lineage>
</organism>
<keyword evidence="3" id="KW-1185">Reference proteome</keyword>
<name>A0ABR3DTC4_NEUIN</name>
<accession>A0ABR3DTC4</accession>
<evidence type="ECO:0000256" key="1">
    <source>
        <dbReference type="SAM" id="MobiDB-lite"/>
    </source>
</evidence>
<gene>
    <name evidence="2" type="ORF">QR685DRAFT_64332</name>
</gene>